<feature type="transmembrane region" description="Helical" evidence="1">
    <location>
        <begin position="27"/>
        <end position="45"/>
    </location>
</feature>
<keyword evidence="3" id="KW-1185">Reference proteome</keyword>
<name>A0A1M7XXP6_9BACT</name>
<reference evidence="2 3" key="1">
    <citation type="submission" date="2016-12" db="EMBL/GenBank/DDBJ databases">
        <authorList>
            <person name="Song W.-J."/>
            <person name="Kurnit D.M."/>
        </authorList>
    </citation>
    <scope>NUCLEOTIDE SEQUENCE [LARGE SCALE GENOMIC DNA]</scope>
    <source>
        <strain evidence="2 3">DSM 18488</strain>
    </source>
</reference>
<evidence type="ECO:0000256" key="1">
    <source>
        <dbReference type="SAM" id="Phobius"/>
    </source>
</evidence>
<dbReference type="RefSeq" id="WP_159441204.1">
    <property type="nucleotide sequence ID" value="NZ_FRFE01000002.1"/>
</dbReference>
<dbReference type="AlphaFoldDB" id="A0A1M7XXP6"/>
<dbReference type="STRING" id="1121416.SAMN02745220_00484"/>
<sequence length="53" mass="5789">MKKLILFIMISLFGSIGWWLGAFVGIMTAYFVSVAGSLVGVYVGVKINQAYLD</sequence>
<evidence type="ECO:0008006" key="4">
    <source>
        <dbReference type="Google" id="ProtNLM"/>
    </source>
</evidence>
<proteinExistence type="predicted"/>
<keyword evidence="1" id="KW-1133">Transmembrane helix</keyword>
<organism evidence="2 3">
    <name type="scientific">Desulfopila aestuarii DSM 18488</name>
    <dbReference type="NCBI Taxonomy" id="1121416"/>
    <lineage>
        <taxon>Bacteria</taxon>
        <taxon>Pseudomonadati</taxon>
        <taxon>Thermodesulfobacteriota</taxon>
        <taxon>Desulfobulbia</taxon>
        <taxon>Desulfobulbales</taxon>
        <taxon>Desulfocapsaceae</taxon>
        <taxon>Desulfopila</taxon>
    </lineage>
</organism>
<protein>
    <recommendedName>
        <fullName evidence="4">Small integral membrane protein</fullName>
    </recommendedName>
</protein>
<dbReference type="Proteomes" id="UP000184603">
    <property type="component" value="Unassembled WGS sequence"/>
</dbReference>
<evidence type="ECO:0000313" key="3">
    <source>
        <dbReference type="Proteomes" id="UP000184603"/>
    </source>
</evidence>
<gene>
    <name evidence="2" type="ORF">SAMN02745220_00484</name>
</gene>
<evidence type="ECO:0000313" key="2">
    <source>
        <dbReference type="EMBL" id="SHO43718.1"/>
    </source>
</evidence>
<dbReference type="EMBL" id="FRFE01000002">
    <property type="protein sequence ID" value="SHO43718.1"/>
    <property type="molecule type" value="Genomic_DNA"/>
</dbReference>
<keyword evidence="1" id="KW-0812">Transmembrane</keyword>
<keyword evidence="1" id="KW-0472">Membrane</keyword>
<accession>A0A1M7XXP6</accession>
<dbReference type="OrthoDB" id="9943645at2"/>